<evidence type="ECO:0000313" key="3">
    <source>
        <dbReference type="Proteomes" id="UP000015103"/>
    </source>
</evidence>
<dbReference type="EMBL" id="ACPB03010878">
    <property type="status" value="NOT_ANNOTATED_CDS"/>
    <property type="molecule type" value="Genomic_DNA"/>
</dbReference>
<sequence>MAGPMPWAAPQQYAFDGAGPVTVALPVAVPIQAQMAPMPATLKGTVHNVQLVPCLCPVSKDIEPIPIPQSSSSSYIVQSGPVQSTAT</sequence>
<dbReference type="VEuPathDB" id="VectorBase:RPRC012002"/>
<feature type="region of interest" description="Disordered" evidence="1">
    <location>
        <begin position="67"/>
        <end position="87"/>
    </location>
</feature>
<dbReference type="InParanoid" id="T1I6T0"/>
<name>T1I6T0_RHOPR</name>
<evidence type="ECO:0000313" key="2">
    <source>
        <dbReference type="EnsemblMetazoa" id="RPRC012002-PA"/>
    </source>
</evidence>
<protein>
    <submittedName>
        <fullName evidence="2">Uncharacterized protein</fullName>
    </submittedName>
</protein>
<dbReference type="AlphaFoldDB" id="T1I6T0"/>
<dbReference type="EnsemblMetazoa" id="RPRC012002-RA">
    <property type="protein sequence ID" value="RPRC012002-PA"/>
    <property type="gene ID" value="RPRC012002"/>
</dbReference>
<accession>T1I6T0</accession>
<dbReference type="Proteomes" id="UP000015103">
    <property type="component" value="Unassembled WGS sequence"/>
</dbReference>
<proteinExistence type="predicted"/>
<evidence type="ECO:0000256" key="1">
    <source>
        <dbReference type="SAM" id="MobiDB-lite"/>
    </source>
</evidence>
<feature type="compositionally biased region" description="Low complexity" evidence="1">
    <location>
        <begin position="68"/>
        <end position="81"/>
    </location>
</feature>
<organism evidence="2 3">
    <name type="scientific">Rhodnius prolixus</name>
    <name type="common">Triatomid bug</name>
    <dbReference type="NCBI Taxonomy" id="13249"/>
    <lineage>
        <taxon>Eukaryota</taxon>
        <taxon>Metazoa</taxon>
        <taxon>Ecdysozoa</taxon>
        <taxon>Arthropoda</taxon>
        <taxon>Hexapoda</taxon>
        <taxon>Insecta</taxon>
        <taxon>Pterygota</taxon>
        <taxon>Neoptera</taxon>
        <taxon>Paraneoptera</taxon>
        <taxon>Hemiptera</taxon>
        <taxon>Heteroptera</taxon>
        <taxon>Panheteroptera</taxon>
        <taxon>Cimicomorpha</taxon>
        <taxon>Reduviidae</taxon>
        <taxon>Triatominae</taxon>
        <taxon>Rhodnius</taxon>
    </lineage>
</organism>
<keyword evidence="3" id="KW-1185">Reference proteome</keyword>
<dbReference type="HOGENOM" id="CLU_2486141_0_0_1"/>
<reference evidence="2" key="1">
    <citation type="submission" date="2015-05" db="UniProtKB">
        <authorList>
            <consortium name="EnsemblMetazoa"/>
        </authorList>
    </citation>
    <scope>IDENTIFICATION</scope>
</reference>